<evidence type="ECO:0000313" key="6">
    <source>
        <dbReference type="Proteomes" id="UP000307173"/>
    </source>
</evidence>
<sequence>MFTRTVTPGVTFLRSNVFLNLRGTSLRYASTSELITKKEDSAIGIGAKSRKKKQQQQRPSINKVGVPHDPYIPVSYNHLSFSQPRLSLRALWSRLKLFAFNWVQVYQFKSGMGKGYKPQFVQWKNSAIKQFVQVNKAFSERKIETIRPYVSEFVYFQLGKRQAALPKALIHWELVKFNQSPKLISFNAFPHEDGSTLLCQIIYKFDTKQKWIVKKAGDSDFTETERDMVEYLAFNIDPYNDNVALAGSVFESPLERNLESKMVSSQSKALEYMNTNGDIYRTEPTDEVKMLQYKD</sequence>
<dbReference type="OrthoDB" id="19619at2759"/>
<comment type="subcellular location">
    <subcellularLocation>
        <location evidence="1">Mitochondrion</location>
    </subcellularLocation>
</comment>
<gene>
    <name evidence="5" type="ORF">CANINC_001008</name>
</gene>
<dbReference type="AlphaFoldDB" id="A0A4T0X5W7"/>
<dbReference type="InterPro" id="IPR051975">
    <property type="entry name" value="mtLSU_mL45"/>
</dbReference>
<dbReference type="Pfam" id="PF07961">
    <property type="entry name" value="MBA1"/>
    <property type="match status" value="1"/>
</dbReference>
<evidence type="ECO:0000256" key="2">
    <source>
        <dbReference type="ARBA" id="ARBA00022946"/>
    </source>
</evidence>
<accession>A0A4T0X5W7</accession>
<dbReference type="PANTHER" id="PTHR28554:SF1">
    <property type="entry name" value="LARGE RIBOSOMAL SUBUNIT PROTEIN ML45"/>
    <property type="match status" value="1"/>
</dbReference>
<dbReference type="GO" id="GO:0032979">
    <property type="term" value="P:protein insertion into mitochondrial inner membrane from matrix"/>
    <property type="evidence" value="ECO:0007669"/>
    <property type="project" value="InterPro"/>
</dbReference>
<comment type="caution">
    <text evidence="5">The sequence shown here is derived from an EMBL/GenBank/DDBJ whole genome shotgun (WGS) entry which is preliminary data.</text>
</comment>
<keyword evidence="2" id="KW-0809">Transit peptide</keyword>
<dbReference type="InterPro" id="IPR024621">
    <property type="entry name" value="Mba1"/>
</dbReference>
<dbReference type="EMBL" id="SELW01000150">
    <property type="protein sequence ID" value="TID30407.1"/>
    <property type="molecule type" value="Genomic_DNA"/>
</dbReference>
<proteinExistence type="predicted"/>
<organism evidence="5 6">
    <name type="scientific">Pichia inconspicua</name>
    <dbReference type="NCBI Taxonomy" id="52247"/>
    <lineage>
        <taxon>Eukaryota</taxon>
        <taxon>Fungi</taxon>
        <taxon>Dikarya</taxon>
        <taxon>Ascomycota</taxon>
        <taxon>Saccharomycotina</taxon>
        <taxon>Pichiomycetes</taxon>
        <taxon>Pichiales</taxon>
        <taxon>Pichiaceae</taxon>
        <taxon>Pichia</taxon>
    </lineage>
</organism>
<reference evidence="5 6" key="1">
    <citation type="journal article" date="2019" name="Front. Genet.">
        <title>Whole-Genome Sequencing of the Opportunistic Yeast Pathogen Candida inconspicua Uncovers Its Hybrid Origin.</title>
        <authorList>
            <person name="Mixao V."/>
            <person name="Hansen A.P."/>
            <person name="Saus E."/>
            <person name="Boekhout T."/>
            <person name="Lass-Florl C."/>
            <person name="Gabaldon T."/>
        </authorList>
    </citation>
    <scope>NUCLEOTIDE SEQUENCE [LARGE SCALE GENOMIC DNA]</scope>
    <source>
        <strain evidence="5 6">CBS 180</strain>
    </source>
</reference>
<dbReference type="GO" id="GO:0005743">
    <property type="term" value="C:mitochondrial inner membrane"/>
    <property type="evidence" value="ECO:0007669"/>
    <property type="project" value="InterPro"/>
</dbReference>
<keyword evidence="6" id="KW-1185">Reference proteome</keyword>
<name>A0A4T0X5W7_9ASCO</name>
<evidence type="ECO:0000256" key="3">
    <source>
        <dbReference type="ARBA" id="ARBA00023128"/>
    </source>
</evidence>
<feature type="region of interest" description="Disordered" evidence="4">
    <location>
        <begin position="45"/>
        <end position="64"/>
    </location>
</feature>
<evidence type="ECO:0000256" key="1">
    <source>
        <dbReference type="ARBA" id="ARBA00004173"/>
    </source>
</evidence>
<evidence type="ECO:0000313" key="5">
    <source>
        <dbReference type="EMBL" id="TID30407.1"/>
    </source>
</evidence>
<evidence type="ECO:0000256" key="4">
    <source>
        <dbReference type="SAM" id="MobiDB-lite"/>
    </source>
</evidence>
<dbReference type="STRING" id="52247.A0A4T0X5W7"/>
<dbReference type="Proteomes" id="UP000307173">
    <property type="component" value="Unassembled WGS sequence"/>
</dbReference>
<protein>
    <submittedName>
        <fullName evidence="5">Uncharacterized protein</fullName>
    </submittedName>
</protein>
<keyword evidence="3" id="KW-0496">Mitochondrion</keyword>
<dbReference type="Gene3D" id="3.10.450.240">
    <property type="match status" value="1"/>
</dbReference>
<dbReference type="PANTHER" id="PTHR28554">
    <property type="entry name" value="39S RIBOSOMAL PROTEIN L45, MITOCHONDRIAL"/>
    <property type="match status" value="1"/>
</dbReference>